<dbReference type="GO" id="GO:0005840">
    <property type="term" value="C:ribosome"/>
    <property type="evidence" value="ECO:0007669"/>
    <property type="project" value="UniProtKB-KW"/>
</dbReference>
<dbReference type="GO" id="GO:1990904">
    <property type="term" value="C:ribonucleoprotein complex"/>
    <property type="evidence" value="ECO:0007669"/>
    <property type="project" value="UniProtKB-KW"/>
</dbReference>
<dbReference type="PANTHER" id="PTHR10724:SF7">
    <property type="entry name" value="SMALL RIBOSOMAL SUBUNIT PROTEIN BS1C"/>
    <property type="match status" value="1"/>
</dbReference>
<accession>A0A540VIR1</accession>
<reference evidence="6 7" key="1">
    <citation type="submission" date="2019-06" db="EMBL/GenBank/DDBJ databases">
        <title>Genome sequence of Litorilinea aerophila BAA-2444.</title>
        <authorList>
            <person name="Maclea K.S."/>
            <person name="Maurais E.G."/>
            <person name="Iannazzi L.C."/>
        </authorList>
    </citation>
    <scope>NUCLEOTIDE SEQUENCE [LARGE SCALE GENOMIC DNA]</scope>
    <source>
        <strain evidence="6 7">ATCC BAA-2444</strain>
    </source>
</reference>
<dbReference type="GO" id="GO:0006412">
    <property type="term" value="P:translation"/>
    <property type="evidence" value="ECO:0007669"/>
    <property type="project" value="TreeGrafter"/>
</dbReference>
<dbReference type="PRINTS" id="PR00681">
    <property type="entry name" value="RIBOSOMALS1"/>
</dbReference>
<feature type="domain" description="S1 motif" evidence="5">
    <location>
        <begin position="56"/>
        <end position="122"/>
    </location>
</feature>
<dbReference type="Pfam" id="PF00575">
    <property type="entry name" value="S1"/>
    <property type="match status" value="4"/>
</dbReference>
<evidence type="ECO:0000256" key="1">
    <source>
        <dbReference type="ARBA" id="ARBA00006767"/>
    </source>
</evidence>
<comment type="caution">
    <text evidence="6">The sequence shown here is derived from an EMBL/GenBank/DDBJ whole genome shotgun (WGS) entry which is preliminary data.</text>
</comment>
<keyword evidence="3" id="KW-0687">Ribonucleoprotein</keyword>
<feature type="domain" description="S1 motif" evidence="5">
    <location>
        <begin position="140"/>
        <end position="217"/>
    </location>
</feature>
<dbReference type="SUPFAM" id="SSF50249">
    <property type="entry name" value="Nucleic acid-binding proteins"/>
    <property type="match status" value="4"/>
</dbReference>
<dbReference type="AlphaFoldDB" id="A0A540VIR1"/>
<dbReference type="SMART" id="SM00316">
    <property type="entry name" value="S1"/>
    <property type="match status" value="4"/>
</dbReference>
<gene>
    <name evidence="6" type="ORF">FKZ61_07040</name>
</gene>
<name>A0A540VIR1_9CHLR</name>
<dbReference type="InterPro" id="IPR003029">
    <property type="entry name" value="S1_domain"/>
</dbReference>
<proteinExistence type="inferred from homology"/>
<keyword evidence="2" id="KW-0689">Ribosomal protein</keyword>
<dbReference type="GO" id="GO:0003729">
    <property type="term" value="F:mRNA binding"/>
    <property type="evidence" value="ECO:0007669"/>
    <property type="project" value="TreeGrafter"/>
</dbReference>
<dbReference type="FunFam" id="2.40.50.140:FF:000039">
    <property type="entry name" value="30S ribosomal protein S1"/>
    <property type="match status" value="1"/>
</dbReference>
<dbReference type="FunCoup" id="A0A540VIR1">
    <property type="interactions" value="551"/>
</dbReference>
<comment type="similarity">
    <text evidence="1">Belongs to the bacterial ribosomal protein bS1 family.</text>
</comment>
<evidence type="ECO:0000313" key="7">
    <source>
        <dbReference type="Proteomes" id="UP000317371"/>
    </source>
</evidence>
<feature type="domain" description="S1 motif" evidence="5">
    <location>
        <begin position="238"/>
        <end position="306"/>
    </location>
</feature>
<dbReference type="CDD" id="cd05687">
    <property type="entry name" value="S1_RPS1_repeat_ec1_hs1"/>
    <property type="match status" value="1"/>
</dbReference>
<evidence type="ECO:0000256" key="2">
    <source>
        <dbReference type="ARBA" id="ARBA00022980"/>
    </source>
</evidence>
<feature type="region of interest" description="Disordered" evidence="4">
    <location>
        <begin position="411"/>
        <end position="430"/>
    </location>
</feature>
<dbReference type="InParanoid" id="A0A540VIR1"/>
<dbReference type="Proteomes" id="UP000317371">
    <property type="component" value="Unassembled WGS sequence"/>
</dbReference>
<evidence type="ECO:0000256" key="4">
    <source>
        <dbReference type="SAM" id="MobiDB-lite"/>
    </source>
</evidence>
<sequence length="430" mass="47804">MSNGHATLDATMAPYAAGSTQGADSAHGFHTPDGDVHPMALLLDEIEQTLAEPQTGEIRKGIIVDKRPNEILVDIGFKSEGIVSGRELDRIRDMLDSLEVGAEVPVYVLREDRDGNLLLSISRAQAEKDWERAEALMQSQEIFESPVAAYNRGGVIVKLGQVRGFVPASQLSAESQSQSDPEAEDAEERWAKLVGERLMLKVIDIDRRRNRLILSERQAVREWRRQQKDLLLETLKEGDVYEGVISSLADFGAFVDLGGADGLIHLSELSWNRVSHPSEVVSVGDKVKVQILSVDRERRRIGLSLRRLQPEPWDLVNENYEVGQIVRGRITKLVNFGAFARLEKDGIEGLIHISELADRRVNHPKEVVAEGEEYDLRIIRIDTDRRRMGLSLKQATPPSTNEVELDWTIAPSQEADGNASSNGQVSQASV</sequence>
<dbReference type="InterPro" id="IPR050437">
    <property type="entry name" value="Ribos_protein_bS1-like"/>
</dbReference>
<dbReference type="CDD" id="cd04465">
    <property type="entry name" value="S1_RPS1_repeat_ec2_hs2"/>
    <property type="match status" value="1"/>
</dbReference>
<dbReference type="PANTHER" id="PTHR10724">
    <property type="entry name" value="30S RIBOSOMAL PROTEIN S1"/>
    <property type="match status" value="1"/>
</dbReference>
<organism evidence="6 7">
    <name type="scientific">Litorilinea aerophila</name>
    <dbReference type="NCBI Taxonomy" id="1204385"/>
    <lineage>
        <taxon>Bacteria</taxon>
        <taxon>Bacillati</taxon>
        <taxon>Chloroflexota</taxon>
        <taxon>Caldilineae</taxon>
        <taxon>Caldilineales</taxon>
        <taxon>Caldilineaceae</taxon>
        <taxon>Litorilinea</taxon>
    </lineage>
</organism>
<dbReference type="GO" id="GO:0003735">
    <property type="term" value="F:structural constituent of ribosome"/>
    <property type="evidence" value="ECO:0007669"/>
    <property type="project" value="TreeGrafter"/>
</dbReference>
<protein>
    <submittedName>
        <fullName evidence="6">S1 RNA-binding domain-containing protein</fullName>
    </submittedName>
</protein>
<dbReference type="PROSITE" id="PS50126">
    <property type="entry name" value="S1"/>
    <property type="match status" value="4"/>
</dbReference>
<dbReference type="InterPro" id="IPR012340">
    <property type="entry name" value="NA-bd_OB-fold"/>
</dbReference>
<feature type="domain" description="S1 motif" evidence="5">
    <location>
        <begin position="323"/>
        <end position="393"/>
    </location>
</feature>
<feature type="compositionally biased region" description="Polar residues" evidence="4">
    <location>
        <begin position="418"/>
        <end position="430"/>
    </location>
</feature>
<dbReference type="CDD" id="cd05688">
    <property type="entry name" value="S1_RPS1_repeat_ec3"/>
    <property type="match status" value="1"/>
</dbReference>
<dbReference type="InterPro" id="IPR035104">
    <property type="entry name" value="Ribosomal_protein_S1-like"/>
</dbReference>
<dbReference type="Gene3D" id="2.40.50.140">
    <property type="entry name" value="Nucleic acid-binding proteins"/>
    <property type="match status" value="4"/>
</dbReference>
<dbReference type="EMBL" id="VIGC01000007">
    <property type="protein sequence ID" value="TQE96640.1"/>
    <property type="molecule type" value="Genomic_DNA"/>
</dbReference>
<keyword evidence="7" id="KW-1185">Reference proteome</keyword>
<evidence type="ECO:0000259" key="5">
    <source>
        <dbReference type="PROSITE" id="PS50126"/>
    </source>
</evidence>
<dbReference type="OrthoDB" id="9804077at2"/>
<evidence type="ECO:0000256" key="3">
    <source>
        <dbReference type="ARBA" id="ARBA00023274"/>
    </source>
</evidence>
<evidence type="ECO:0000313" key="6">
    <source>
        <dbReference type="EMBL" id="TQE96640.1"/>
    </source>
</evidence>